<dbReference type="InterPro" id="IPR018114">
    <property type="entry name" value="TRYPSIN_HIS"/>
</dbReference>
<comment type="subcellular location">
    <subcellularLocation>
        <location evidence="1">Secreted</location>
    </subcellularLocation>
</comment>
<dbReference type="InterPro" id="IPR031986">
    <property type="entry name" value="GD_N"/>
</dbReference>
<evidence type="ECO:0000259" key="10">
    <source>
        <dbReference type="PROSITE" id="PS50240"/>
    </source>
</evidence>
<reference evidence="11" key="1">
    <citation type="submission" date="2022-01" db="EMBL/GenBank/DDBJ databases">
        <authorList>
            <person name="King R."/>
        </authorList>
    </citation>
    <scope>NUCLEOTIDE SEQUENCE</scope>
</reference>
<keyword evidence="3" id="KW-0645">Protease</keyword>
<dbReference type="GO" id="GO:0006508">
    <property type="term" value="P:proteolysis"/>
    <property type="evidence" value="ECO:0007669"/>
    <property type="project" value="UniProtKB-KW"/>
</dbReference>
<dbReference type="PROSITE" id="PS00134">
    <property type="entry name" value="TRYPSIN_HIS"/>
    <property type="match status" value="1"/>
</dbReference>
<evidence type="ECO:0000313" key="11">
    <source>
        <dbReference type="EMBL" id="CAH1111808.1"/>
    </source>
</evidence>
<dbReference type="InterPro" id="IPR043504">
    <property type="entry name" value="Peptidase_S1_PA_chymotrypsin"/>
</dbReference>
<name>A0A9P0CYT2_9CUCU</name>
<keyword evidence="8" id="KW-1015">Disulfide bond</keyword>
<dbReference type="SMART" id="SM00020">
    <property type="entry name" value="Tryp_SPc"/>
    <property type="match status" value="1"/>
</dbReference>
<dbReference type="Proteomes" id="UP001153636">
    <property type="component" value="Chromosome 6"/>
</dbReference>
<keyword evidence="6" id="KW-0720">Serine protease</keyword>
<evidence type="ECO:0000313" key="12">
    <source>
        <dbReference type="Proteomes" id="UP001153636"/>
    </source>
</evidence>
<evidence type="ECO:0000256" key="1">
    <source>
        <dbReference type="ARBA" id="ARBA00004613"/>
    </source>
</evidence>
<dbReference type="FunFam" id="2.40.10.10:FF:000146">
    <property type="entry name" value="Serine protease 53"/>
    <property type="match status" value="1"/>
</dbReference>
<accession>A0A9P0CYT2</accession>
<keyword evidence="4 9" id="KW-0732">Signal</keyword>
<proteinExistence type="predicted"/>
<keyword evidence="5" id="KW-0378">Hydrolase</keyword>
<evidence type="ECO:0000256" key="9">
    <source>
        <dbReference type="SAM" id="SignalP"/>
    </source>
</evidence>
<dbReference type="PRINTS" id="PR00722">
    <property type="entry name" value="CHYMOTRYPSIN"/>
</dbReference>
<organism evidence="11 12">
    <name type="scientific">Psylliodes chrysocephalus</name>
    <dbReference type="NCBI Taxonomy" id="3402493"/>
    <lineage>
        <taxon>Eukaryota</taxon>
        <taxon>Metazoa</taxon>
        <taxon>Ecdysozoa</taxon>
        <taxon>Arthropoda</taxon>
        <taxon>Hexapoda</taxon>
        <taxon>Insecta</taxon>
        <taxon>Pterygota</taxon>
        <taxon>Neoptera</taxon>
        <taxon>Endopterygota</taxon>
        <taxon>Coleoptera</taxon>
        <taxon>Polyphaga</taxon>
        <taxon>Cucujiformia</taxon>
        <taxon>Chrysomeloidea</taxon>
        <taxon>Chrysomelidae</taxon>
        <taxon>Galerucinae</taxon>
        <taxon>Alticini</taxon>
        <taxon>Psylliodes</taxon>
    </lineage>
</organism>
<dbReference type="PROSITE" id="PS50240">
    <property type="entry name" value="TRYPSIN_DOM"/>
    <property type="match status" value="1"/>
</dbReference>
<keyword evidence="12" id="KW-1185">Reference proteome</keyword>
<keyword evidence="2" id="KW-0964">Secreted</keyword>
<dbReference type="CDD" id="cd00190">
    <property type="entry name" value="Tryp_SPc"/>
    <property type="match status" value="1"/>
</dbReference>
<dbReference type="InterPro" id="IPR001314">
    <property type="entry name" value="Peptidase_S1A"/>
</dbReference>
<dbReference type="InterPro" id="IPR001254">
    <property type="entry name" value="Trypsin_dom"/>
</dbReference>
<dbReference type="PANTHER" id="PTHR24260">
    <property type="match status" value="1"/>
</dbReference>
<dbReference type="SUPFAM" id="SSF50494">
    <property type="entry name" value="Trypsin-like serine proteases"/>
    <property type="match status" value="1"/>
</dbReference>
<dbReference type="PANTHER" id="PTHR24260:SF143">
    <property type="entry name" value="SERINE PROTEASE GD-LIKE PROTEIN"/>
    <property type="match status" value="1"/>
</dbReference>
<dbReference type="InterPro" id="IPR009003">
    <property type="entry name" value="Peptidase_S1_PA"/>
</dbReference>
<dbReference type="InterPro" id="IPR051333">
    <property type="entry name" value="CLIP_Serine_Protease"/>
</dbReference>
<feature type="signal peptide" evidence="9">
    <location>
        <begin position="1"/>
        <end position="19"/>
    </location>
</feature>
<evidence type="ECO:0000256" key="4">
    <source>
        <dbReference type="ARBA" id="ARBA00022729"/>
    </source>
</evidence>
<dbReference type="GO" id="GO:0005576">
    <property type="term" value="C:extracellular region"/>
    <property type="evidence" value="ECO:0007669"/>
    <property type="project" value="UniProtKB-SubCell"/>
</dbReference>
<feature type="chain" id="PRO_5040362058" description="Peptidase S1 domain-containing protein" evidence="9">
    <location>
        <begin position="20"/>
        <end position="423"/>
    </location>
</feature>
<gene>
    <name evidence="11" type="ORF">PSYICH_LOCUS12384</name>
</gene>
<dbReference type="Pfam" id="PF00089">
    <property type="entry name" value="Trypsin"/>
    <property type="match status" value="1"/>
</dbReference>
<dbReference type="Gene3D" id="2.40.10.10">
    <property type="entry name" value="Trypsin-like serine proteases"/>
    <property type="match status" value="1"/>
</dbReference>
<sequence>MCRFTLFVVFLLTVFKIQAEIVSPCPKYFVFEPNKSEDDRWYGIITLTSRSLVKGVTIDLQFDKSIIQLGNFFGPLTSDSDNINFKITNAKKEISPTKPLKVEIYAVYDPYFDIVPPKLVRIKLNGREICPNYIEEPTILYDDINRPTILTQINLPTCGTAIVTTTGLITHGENTIRGQWPWHAAIYKKEGNSRIYICGGTLISDQHVLTAAHCSVVGLKPRDPKDLVIVLGKHGLWVDADGEQTFTLTKVNVHERFNNTHFYNDIAILHLNQPSKYTDYVRPICLWDQSIAIDSVVDHVGTVVGWGRDHEENESTDLLKLAHMPVVNQLKCIYSRRQFYSLFLNENNFCAGYRNGTSVCNGDSGGGLVFPKPGTSGPNTVWEIRGIVSNTVPKPDNTCDPAYYVIFTDVAKYLDWIQDKTKS</sequence>
<evidence type="ECO:0000256" key="7">
    <source>
        <dbReference type="ARBA" id="ARBA00023145"/>
    </source>
</evidence>
<keyword evidence="7" id="KW-0865">Zymogen</keyword>
<dbReference type="Pfam" id="PF16030">
    <property type="entry name" value="GD_N"/>
    <property type="match status" value="1"/>
</dbReference>
<protein>
    <recommendedName>
        <fullName evidence="10">Peptidase S1 domain-containing protein</fullName>
    </recommendedName>
</protein>
<evidence type="ECO:0000256" key="5">
    <source>
        <dbReference type="ARBA" id="ARBA00022801"/>
    </source>
</evidence>
<evidence type="ECO:0000256" key="6">
    <source>
        <dbReference type="ARBA" id="ARBA00022825"/>
    </source>
</evidence>
<dbReference type="OrthoDB" id="6147874at2759"/>
<evidence type="ECO:0000256" key="8">
    <source>
        <dbReference type="ARBA" id="ARBA00023157"/>
    </source>
</evidence>
<dbReference type="EMBL" id="OV651818">
    <property type="protein sequence ID" value="CAH1111808.1"/>
    <property type="molecule type" value="Genomic_DNA"/>
</dbReference>
<dbReference type="AlphaFoldDB" id="A0A9P0CYT2"/>
<dbReference type="GO" id="GO:0004252">
    <property type="term" value="F:serine-type endopeptidase activity"/>
    <property type="evidence" value="ECO:0007669"/>
    <property type="project" value="InterPro"/>
</dbReference>
<evidence type="ECO:0000256" key="3">
    <source>
        <dbReference type="ARBA" id="ARBA00022670"/>
    </source>
</evidence>
<evidence type="ECO:0000256" key="2">
    <source>
        <dbReference type="ARBA" id="ARBA00022525"/>
    </source>
</evidence>
<feature type="domain" description="Peptidase S1" evidence="10">
    <location>
        <begin position="169"/>
        <end position="422"/>
    </location>
</feature>